<evidence type="ECO:0000256" key="3">
    <source>
        <dbReference type="ARBA" id="ARBA00022525"/>
    </source>
</evidence>
<gene>
    <name evidence="7" type="primary">LOC112687547</name>
</gene>
<reference evidence="7" key="1">
    <citation type="submission" date="2025-08" db="UniProtKB">
        <authorList>
            <consortium name="RefSeq"/>
        </authorList>
    </citation>
    <scope>IDENTIFICATION</scope>
    <source>
        <tissue evidence="7">Whole body</tissue>
    </source>
</reference>
<protein>
    <submittedName>
        <fullName evidence="7">Pancreatic lipase-related protein 3-like</fullName>
    </submittedName>
</protein>
<dbReference type="GO" id="GO:0016298">
    <property type="term" value="F:lipase activity"/>
    <property type="evidence" value="ECO:0007669"/>
    <property type="project" value="InterPro"/>
</dbReference>
<dbReference type="Gene3D" id="3.40.50.1820">
    <property type="entry name" value="alpha/beta hydrolase"/>
    <property type="match status" value="1"/>
</dbReference>
<dbReference type="GO" id="GO:0005615">
    <property type="term" value="C:extracellular space"/>
    <property type="evidence" value="ECO:0007669"/>
    <property type="project" value="TreeGrafter"/>
</dbReference>
<comment type="subcellular location">
    <subcellularLocation>
        <location evidence="1">Secreted</location>
    </subcellularLocation>
</comment>
<dbReference type="GO" id="GO:0017171">
    <property type="term" value="F:serine hydrolase activity"/>
    <property type="evidence" value="ECO:0007669"/>
    <property type="project" value="TreeGrafter"/>
</dbReference>
<evidence type="ECO:0000259" key="5">
    <source>
        <dbReference type="Pfam" id="PF00151"/>
    </source>
</evidence>
<sequence>MPRLGENDTNTYAYEINYNNINLILKVWKTDKPLIIVTHGWIAKYNDQGVYSIKNAYAVKYPDGYNIITLGWITYYQTFLNVASKCKEVGLALSHFLIKLVSLRIIIPSNIHMIGHNLGAHVLGVCGKNFYKLTKHKISRITGLNPTGPMTINTSITSIYLGKTLQKDDATFVDLIHTAKIDKFPMTTGHVEFYPNGGYNPQKGCEDINYEIYLTNGKKNDEITKSVAILFCSDAKSYEYYVESINNESAFISTLSKSYQHFENLENSERTTNHMGHHVNTKKGGTFYLMTNPMSPYSMDSIEAYKEKEREFRYTL</sequence>
<dbReference type="PANTHER" id="PTHR11610">
    <property type="entry name" value="LIPASE"/>
    <property type="match status" value="1"/>
</dbReference>
<dbReference type="Proteomes" id="UP000694846">
    <property type="component" value="Unplaced"/>
</dbReference>
<comment type="similarity">
    <text evidence="2 4">Belongs to the AB hydrolase superfamily. Lipase family.</text>
</comment>
<dbReference type="Pfam" id="PF00151">
    <property type="entry name" value="Lipase"/>
    <property type="match status" value="1"/>
</dbReference>
<dbReference type="AlphaFoldDB" id="A0A8B8FZW2"/>
<keyword evidence="6" id="KW-1185">Reference proteome</keyword>
<dbReference type="SUPFAM" id="SSF53474">
    <property type="entry name" value="alpha/beta-Hydrolases"/>
    <property type="match status" value="1"/>
</dbReference>
<dbReference type="InterPro" id="IPR013818">
    <property type="entry name" value="Lipase"/>
</dbReference>
<dbReference type="InterPro" id="IPR029058">
    <property type="entry name" value="AB_hydrolase_fold"/>
</dbReference>
<dbReference type="OrthoDB" id="199913at2759"/>
<keyword evidence="3" id="KW-0964">Secreted</keyword>
<evidence type="ECO:0000313" key="6">
    <source>
        <dbReference type="Proteomes" id="UP000694846"/>
    </source>
</evidence>
<dbReference type="GeneID" id="112687547"/>
<dbReference type="PRINTS" id="PR00821">
    <property type="entry name" value="TAGLIPASE"/>
</dbReference>
<proteinExistence type="inferred from homology"/>
<dbReference type="PANTHER" id="PTHR11610:SF173">
    <property type="entry name" value="LIPASE DOMAIN-CONTAINING PROTEIN-RELATED"/>
    <property type="match status" value="1"/>
</dbReference>
<dbReference type="RefSeq" id="XP_025416073.1">
    <property type="nucleotide sequence ID" value="XM_025560288.1"/>
</dbReference>
<organism evidence="6 7">
    <name type="scientific">Sipha flava</name>
    <name type="common">yellow sugarcane aphid</name>
    <dbReference type="NCBI Taxonomy" id="143950"/>
    <lineage>
        <taxon>Eukaryota</taxon>
        <taxon>Metazoa</taxon>
        <taxon>Ecdysozoa</taxon>
        <taxon>Arthropoda</taxon>
        <taxon>Hexapoda</taxon>
        <taxon>Insecta</taxon>
        <taxon>Pterygota</taxon>
        <taxon>Neoptera</taxon>
        <taxon>Paraneoptera</taxon>
        <taxon>Hemiptera</taxon>
        <taxon>Sternorrhyncha</taxon>
        <taxon>Aphidomorpha</taxon>
        <taxon>Aphidoidea</taxon>
        <taxon>Aphididae</taxon>
        <taxon>Sipha</taxon>
    </lineage>
</organism>
<dbReference type="GO" id="GO:0016042">
    <property type="term" value="P:lipid catabolic process"/>
    <property type="evidence" value="ECO:0007669"/>
    <property type="project" value="TreeGrafter"/>
</dbReference>
<accession>A0A8B8FZW2</accession>
<evidence type="ECO:0000256" key="1">
    <source>
        <dbReference type="ARBA" id="ARBA00004613"/>
    </source>
</evidence>
<feature type="domain" description="Lipase" evidence="5">
    <location>
        <begin position="28"/>
        <end position="297"/>
    </location>
</feature>
<evidence type="ECO:0000313" key="7">
    <source>
        <dbReference type="RefSeq" id="XP_025416073.1"/>
    </source>
</evidence>
<evidence type="ECO:0000256" key="2">
    <source>
        <dbReference type="ARBA" id="ARBA00010701"/>
    </source>
</evidence>
<dbReference type="InterPro" id="IPR000734">
    <property type="entry name" value="TAG_lipase"/>
</dbReference>
<evidence type="ECO:0000256" key="4">
    <source>
        <dbReference type="RuleBase" id="RU004262"/>
    </source>
</evidence>
<name>A0A8B8FZW2_9HEMI</name>